<sequence>MKTSTFFALMAEYSTASVELDKVCEKYFGLKPPEAAKRANLNRLPVPTFRCGTQKSAFMVHVEDLANLIDAQREKALEQWQKMNG</sequence>
<comment type="caution">
    <text evidence="1">The sequence shown here is derived from an EMBL/GenBank/DDBJ whole genome shotgun (WGS) entry which is preliminary data.</text>
</comment>
<protein>
    <submittedName>
        <fullName evidence="1">Pyocin activator protein PrtN</fullName>
    </submittedName>
</protein>
<gene>
    <name evidence="1" type="ORF">B0F88_10372</name>
</gene>
<dbReference type="OrthoDB" id="982642at2"/>
<keyword evidence="2" id="KW-1185">Reference proteome</keyword>
<evidence type="ECO:0000313" key="2">
    <source>
        <dbReference type="Proteomes" id="UP000238071"/>
    </source>
</evidence>
<name>A0A2S6H573_9GAMM</name>
<evidence type="ECO:0000313" key="1">
    <source>
        <dbReference type="EMBL" id="PPK72639.1"/>
    </source>
</evidence>
<dbReference type="Pfam" id="PF11112">
    <property type="entry name" value="PyocinActivator"/>
    <property type="match status" value="1"/>
</dbReference>
<accession>A0A2S6H573</accession>
<dbReference type="RefSeq" id="WP_104422737.1">
    <property type="nucleotide sequence ID" value="NZ_PTIY01000003.1"/>
</dbReference>
<reference evidence="1 2" key="1">
    <citation type="submission" date="2018-02" db="EMBL/GenBank/DDBJ databases">
        <title>Subsurface microbial communities from deep shales in Ohio and West Virginia, USA.</title>
        <authorList>
            <person name="Wrighton K."/>
        </authorList>
    </citation>
    <scope>NUCLEOTIDE SEQUENCE [LARGE SCALE GENOMIC DNA]</scope>
    <source>
        <strain evidence="1 2">OWC-G53F</strain>
    </source>
</reference>
<dbReference type="Proteomes" id="UP000238071">
    <property type="component" value="Unassembled WGS sequence"/>
</dbReference>
<organism evidence="1 2">
    <name type="scientific">Methylobacter tundripaludum</name>
    <dbReference type="NCBI Taxonomy" id="173365"/>
    <lineage>
        <taxon>Bacteria</taxon>
        <taxon>Pseudomonadati</taxon>
        <taxon>Pseudomonadota</taxon>
        <taxon>Gammaproteobacteria</taxon>
        <taxon>Methylococcales</taxon>
        <taxon>Methylococcaceae</taxon>
        <taxon>Methylobacter</taxon>
    </lineage>
</organism>
<dbReference type="GO" id="GO:0006355">
    <property type="term" value="P:regulation of DNA-templated transcription"/>
    <property type="evidence" value="ECO:0007669"/>
    <property type="project" value="InterPro"/>
</dbReference>
<dbReference type="EMBL" id="PTIY01000003">
    <property type="protein sequence ID" value="PPK72639.1"/>
    <property type="molecule type" value="Genomic_DNA"/>
</dbReference>
<dbReference type="InterPro" id="IPR020518">
    <property type="entry name" value="Tscrpt_reg_PrtN"/>
</dbReference>
<dbReference type="AlphaFoldDB" id="A0A2S6H573"/>
<proteinExistence type="predicted"/>